<evidence type="ECO:0000259" key="4">
    <source>
        <dbReference type="PROSITE" id="PS50932"/>
    </source>
</evidence>
<evidence type="ECO:0000256" key="3">
    <source>
        <dbReference type="ARBA" id="ARBA00023163"/>
    </source>
</evidence>
<dbReference type="InterPro" id="IPR028082">
    <property type="entry name" value="Peripla_BP_I"/>
</dbReference>
<evidence type="ECO:0000256" key="1">
    <source>
        <dbReference type="ARBA" id="ARBA00023015"/>
    </source>
</evidence>
<dbReference type="PANTHER" id="PTHR30146">
    <property type="entry name" value="LACI-RELATED TRANSCRIPTIONAL REPRESSOR"/>
    <property type="match status" value="1"/>
</dbReference>
<name>A0A2T0SV53_9PSEU</name>
<dbReference type="Pfam" id="PF13377">
    <property type="entry name" value="Peripla_BP_3"/>
    <property type="match status" value="1"/>
</dbReference>
<dbReference type="Gene3D" id="3.40.50.2300">
    <property type="match status" value="2"/>
</dbReference>
<accession>A0A2T0SV53</accession>
<dbReference type="CDD" id="cd01392">
    <property type="entry name" value="HTH_LacI"/>
    <property type="match status" value="1"/>
</dbReference>
<feature type="domain" description="HTH lacI-type" evidence="4">
    <location>
        <begin position="3"/>
        <end position="57"/>
    </location>
</feature>
<dbReference type="GO" id="GO:0003700">
    <property type="term" value="F:DNA-binding transcription factor activity"/>
    <property type="evidence" value="ECO:0007669"/>
    <property type="project" value="TreeGrafter"/>
</dbReference>
<protein>
    <submittedName>
        <fullName evidence="5">LacI family transcriptional regulator</fullName>
    </submittedName>
</protein>
<sequence length="333" mass="34875">MPVTIRDVARQARVSVSTVSRAISAPDLVRADTRERVLEVVRGLGYQPNPAARSLITGRTGNLGIVVPDLGNPFFPSILLGVQARAREAGNSVFFCDSGQDGVTEEELIRTMARQVDGVVVCASELDDGRLAELASLTTMVLVNRALPGLPSVMMDSASGMAAVVGHLAALGHRRCAYLGGPGRSWSTQARRRGLREAAARTGLSVLELGPFEPTFRGGAQGVEQALAAGVTAVVAYNDLMALGVLNRLQQLDVAVPERISVTGFDDILYAAMCGRPLTTVTMPAEEAGRAAVELLLDQLDNGATAAVPKLKELPTSLVIRATTAAPAGPTIS</sequence>
<dbReference type="PROSITE" id="PS50932">
    <property type="entry name" value="HTH_LACI_2"/>
    <property type="match status" value="1"/>
</dbReference>
<reference evidence="5 6" key="1">
    <citation type="submission" date="2018-03" db="EMBL/GenBank/DDBJ databases">
        <title>Genomic Encyclopedia of Archaeal and Bacterial Type Strains, Phase II (KMG-II): from individual species to whole genera.</title>
        <authorList>
            <person name="Goeker M."/>
        </authorList>
    </citation>
    <scope>NUCLEOTIDE SEQUENCE [LARGE SCALE GENOMIC DNA]</scope>
    <source>
        <strain evidence="5 6">DSM 44720</strain>
    </source>
</reference>
<dbReference type="RefSeq" id="WP_106191530.1">
    <property type="nucleotide sequence ID" value="NZ_PVTF01000010.1"/>
</dbReference>
<dbReference type="SMART" id="SM00354">
    <property type="entry name" value="HTH_LACI"/>
    <property type="match status" value="1"/>
</dbReference>
<dbReference type="OrthoDB" id="3258243at2"/>
<dbReference type="PROSITE" id="PS00356">
    <property type="entry name" value="HTH_LACI_1"/>
    <property type="match status" value="1"/>
</dbReference>
<comment type="caution">
    <text evidence="5">The sequence shown here is derived from an EMBL/GenBank/DDBJ whole genome shotgun (WGS) entry which is preliminary data.</text>
</comment>
<evidence type="ECO:0000313" key="5">
    <source>
        <dbReference type="EMBL" id="PRY37243.1"/>
    </source>
</evidence>
<dbReference type="AlphaFoldDB" id="A0A2T0SV53"/>
<dbReference type="InterPro" id="IPR046335">
    <property type="entry name" value="LacI/GalR-like_sensor"/>
</dbReference>
<keyword evidence="2" id="KW-0238">DNA-binding</keyword>
<dbReference type="SUPFAM" id="SSF47413">
    <property type="entry name" value="lambda repressor-like DNA-binding domains"/>
    <property type="match status" value="1"/>
</dbReference>
<evidence type="ECO:0000313" key="6">
    <source>
        <dbReference type="Proteomes" id="UP000239494"/>
    </source>
</evidence>
<organism evidence="5 6">
    <name type="scientific">Umezawaea tangerina</name>
    <dbReference type="NCBI Taxonomy" id="84725"/>
    <lineage>
        <taxon>Bacteria</taxon>
        <taxon>Bacillati</taxon>
        <taxon>Actinomycetota</taxon>
        <taxon>Actinomycetes</taxon>
        <taxon>Pseudonocardiales</taxon>
        <taxon>Pseudonocardiaceae</taxon>
        <taxon>Umezawaea</taxon>
    </lineage>
</organism>
<keyword evidence="3" id="KW-0804">Transcription</keyword>
<dbReference type="PANTHER" id="PTHR30146:SF138">
    <property type="entry name" value="TRANSCRIPTIONAL REGULATORY PROTEIN"/>
    <property type="match status" value="1"/>
</dbReference>
<keyword evidence="6" id="KW-1185">Reference proteome</keyword>
<gene>
    <name evidence="5" type="ORF">CLV43_11054</name>
</gene>
<keyword evidence="1" id="KW-0805">Transcription regulation</keyword>
<dbReference type="Pfam" id="PF00356">
    <property type="entry name" value="LacI"/>
    <property type="match status" value="1"/>
</dbReference>
<dbReference type="GO" id="GO:0000976">
    <property type="term" value="F:transcription cis-regulatory region binding"/>
    <property type="evidence" value="ECO:0007669"/>
    <property type="project" value="TreeGrafter"/>
</dbReference>
<dbReference type="InterPro" id="IPR000843">
    <property type="entry name" value="HTH_LacI"/>
</dbReference>
<evidence type="ECO:0000256" key="2">
    <source>
        <dbReference type="ARBA" id="ARBA00023125"/>
    </source>
</evidence>
<dbReference type="InterPro" id="IPR010982">
    <property type="entry name" value="Lambda_DNA-bd_dom_sf"/>
</dbReference>
<dbReference type="Proteomes" id="UP000239494">
    <property type="component" value="Unassembled WGS sequence"/>
</dbReference>
<dbReference type="Gene3D" id="1.10.260.40">
    <property type="entry name" value="lambda repressor-like DNA-binding domains"/>
    <property type="match status" value="1"/>
</dbReference>
<dbReference type="EMBL" id="PVTF01000010">
    <property type="protein sequence ID" value="PRY37243.1"/>
    <property type="molecule type" value="Genomic_DNA"/>
</dbReference>
<dbReference type="CDD" id="cd06267">
    <property type="entry name" value="PBP1_LacI_sugar_binding-like"/>
    <property type="match status" value="1"/>
</dbReference>
<proteinExistence type="predicted"/>
<dbReference type="SUPFAM" id="SSF53822">
    <property type="entry name" value="Periplasmic binding protein-like I"/>
    <property type="match status" value="1"/>
</dbReference>